<sequence length="239" mass="27413">MSSTIRVRDGERDFIELKPATTDQLEADSRDANRYSLILIYLSTDQQLYSILVYNYVERQAARLSLRAGEDQRIYNLRLGETRTQVTTGGPYGLDQNITDPQSKLGGSAVLFVVTRDRYRTDTARRWSTGRVSACRPVVEPCFPPTHLTRACSPTRWATYLLRRRCRGRTMVTLALRSFLNLTNLHPDCTSRLYFLDVHCSCNKRSDQPNCRTDLRSRTEQTARASALRPSLNLSRRTL</sequence>
<protein>
    <submittedName>
        <fullName evidence="1">Uncharacterized protein</fullName>
    </submittedName>
</protein>
<evidence type="ECO:0000313" key="2">
    <source>
        <dbReference type="Proteomes" id="UP001283361"/>
    </source>
</evidence>
<organism evidence="1 2">
    <name type="scientific">Elysia crispata</name>
    <name type="common">lettuce slug</name>
    <dbReference type="NCBI Taxonomy" id="231223"/>
    <lineage>
        <taxon>Eukaryota</taxon>
        <taxon>Metazoa</taxon>
        <taxon>Spiralia</taxon>
        <taxon>Lophotrochozoa</taxon>
        <taxon>Mollusca</taxon>
        <taxon>Gastropoda</taxon>
        <taxon>Heterobranchia</taxon>
        <taxon>Euthyneura</taxon>
        <taxon>Panpulmonata</taxon>
        <taxon>Sacoglossa</taxon>
        <taxon>Placobranchoidea</taxon>
        <taxon>Plakobranchidae</taxon>
        <taxon>Elysia</taxon>
    </lineage>
</organism>
<keyword evidence="2" id="KW-1185">Reference proteome</keyword>
<reference evidence="1" key="1">
    <citation type="journal article" date="2023" name="G3 (Bethesda)">
        <title>A reference genome for the long-term kleptoplast-retaining sea slug Elysia crispata morphotype clarki.</title>
        <authorList>
            <person name="Eastman K.E."/>
            <person name="Pendleton A.L."/>
            <person name="Shaikh M.A."/>
            <person name="Suttiyut T."/>
            <person name="Ogas R."/>
            <person name="Tomko P."/>
            <person name="Gavelis G."/>
            <person name="Widhalm J.R."/>
            <person name="Wisecaver J.H."/>
        </authorList>
    </citation>
    <scope>NUCLEOTIDE SEQUENCE</scope>
    <source>
        <strain evidence="1">ECLA1</strain>
    </source>
</reference>
<dbReference type="Proteomes" id="UP001283361">
    <property type="component" value="Unassembled WGS sequence"/>
</dbReference>
<evidence type="ECO:0000313" key="1">
    <source>
        <dbReference type="EMBL" id="KAK3784365.1"/>
    </source>
</evidence>
<gene>
    <name evidence="1" type="ORF">RRG08_010432</name>
</gene>
<name>A0AAE1DVY5_9GAST</name>
<dbReference type="AlphaFoldDB" id="A0AAE1DVY5"/>
<comment type="caution">
    <text evidence="1">The sequence shown here is derived from an EMBL/GenBank/DDBJ whole genome shotgun (WGS) entry which is preliminary data.</text>
</comment>
<dbReference type="EMBL" id="JAWDGP010002271">
    <property type="protein sequence ID" value="KAK3784365.1"/>
    <property type="molecule type" value="Genomic_DNA"/>
</dbReference>
<proteinExistence type="predicted"/>
<accession>A0AAE1DVY5</accession>